<dbReference type="EMBL" id="AM849034">
    <property type="protein sequence ID" value="CAQ02622.1"/>
    <property type="molecule type" value="Genomic_DNA"/>
</dbReference>
<accession>B0RI51</accession>
<reference evidence="2 3" key="1">
    <citation type="journal article" date="2008" name="J. Bacteriol.">
        <title>Genome of the actinomycete plant pathogen Clavibacter michiganensis subsp. sepedonicus suggests recent niche adaptation.</title>
        <authorList>
            <person name="Bentley S.D."/>
            <person name="Corton C."/>
            <person name="Brown S.E."/>
            <person name="Barron A."/>
            <person name="Clark L."/>
            <person name="Doggett J."/>
            <person name="Harris B."/>
            <person name="Ormond D."/>
            <person name="Quail M.A."/>
            <person name="May G."/>
            <person name="Francis D."/>
            <person name="Knudson D."/>
            <person name="Parkhill J."/>
            <person name="Ishimaru C.A."/>
        </authorList>
    </citation>
    <scope>NUCLEOTIDE SEQUENCE [LARGE SCALE GENOMIC DNA]</scope>
    <source>
        <strain evidence="3">ATCC 33113 / DSM 20744 / JCM 9667 / LMG 2889 / ICMP 2535 / C-1</strain>
    </source>
</reference>
<dbReference type="GO" id="GO:0004301">
    <property type="term" value="F:epoxide hydrolase activity"/>
    <property type="evidence" value="ECO:0007669"/>
    <property type="project" value="TreeGrafter"/>
</dbReference>
<dbReference type="InterPro" id="IPR051340">
    <property type="entry name" value="Haloalkane_dehalogenase"/>
</dbReference>
<proteinExistence type="predicted"/>
<feature type="domain" description="AB hydrolase-1" evidence="1">
    <location>
        <begin position="45"/>
        <end position="287"/>
    </location>
</feature>
<dbReference type="STRING" id="31964.CMS2540"/>
<dbReference type="PRINTS" id="PR00412">
    <property type="entry name" value="EPOXHYDRLASE"/>
</dbReference>
<gene>
    <name evidence="2" type="ordered locus">CMS2540</name>
</gene>
<dbReference type="Pfam" id="PF00561">
    <property type="entry name" value="Abhydrolase_1"/>
    <property type="match status" value="1"/>
</dbReference>
<evidence type="ECO:0000313" key="2">
    <source>
        <dbReference type="EMBL" id="CAQ02622.1"/>
    </source>
</evidence>
<dbReference type="AlphaFoldDB" id="B0RI51"/>
<organism evidence="2 3">
    <name type="scientific">Clavibacter sepedonicus</name>
    <name type="common">Clavibacter michiganensis subsp. sepedonicus</name>
    <dbReference type="NCBI Taxonomy" id="31964"/>
    <lineage>
        <taxon>Bacteria</taxon>
        <taxon>Bacillati</taxon>
        <taxon>Actinomycetota</taxon>
        <taxon>Actinomycetes</taxon>
        <taxon>Micrococcales</taxon>
        <taxon>Microbacteriaceae</taxon>
        <taxon>Clavibacter</taxon>
    </lineage>
</organism>
<keyword evidence="3" id="KW-1185">Reference proteome</keyword>
<keyword evidence="2" id="KW-0378">Hydrolase</keyword>
<name>B0RI51_CLASE</name>
<dbReference type="PANTHER" id="PTHR42977">
    <property type="entry name" value="HYDROLASE-RELATED"/>
    <property type="match status" value="1"/>
</dbReference>
<sequence length="304" mass="33651">MDSCYRPTNHQNKSKGLVMVTVHHRTVSIDGLDVFWREAGPADAPVLLLLHGYPSSSHMFRHLIPALAGRFRVIAPDHVGFGRSSAPSAEDFDYSFAALTEVTRGFLAAIGVTRYAIYVQDYGAPISWRLALADPAAVTGVITQNGNAYEEGFMPSFWDPIWADAAERTDATRDALRPALGRDAVEWQYTHGVPDPTVVDPDAWEHDLALLARPGQDDVQLALFRDYATNRDLYPAVHAWLRESRVPVLAIWGRNDEIFAASGAEAFRRDAPHARIELVDGGHFLLESDLDRVLAAIGEWHDGL</sequence>
<dbReference type="InterPro" id="IPR029058">
    <property type="entry name" value="AB_hydrolase_fold"/>
</dbReference>
<dbReference type="SUPFAM" id="SSF53474">
    <property type="entry name" value="alpha/beta-Hydrolases"/>
    <property type="match status" value="1"/>
</dbReference>
<dbReference type="PRINTS" id="PR00111">
    <property type="entry name" value="ABHYDROLASE"/>
</dbReference>
<evidence type="ECO:0000259" key="1">
    <source>
        <dbReference type="Pfam" id="PF00561"/>
    </source>
</evidence>
<dbReference type="Gene3D" id="3.40.50.1820">
    <property type="entry name" value="alpha/beta hydrolase"/>
    <property type="match status" value="1"/>
</dbReference>
<dbReference type="eggNOG" id="COG2267">
    <property type="taxonomic scope" value="Bacteria"/>
</dbReference>
<dbReference type="InterPro" id="IPR000639">
    <property type="entry name" value="Epox_hydrolase-like"/>
</dbReference>
<dbReference type="InterPro" id="IPR000073">
    <property type="entry name" value="AB_hydrolase_1"/>
</dbReference>
<dbReference type="HOGENOM" id="CLU_020336_35_0_11"/>
<dbReference type="Proteomes" id="UP000001318">
    <property type="component" value="Chromosome"/>
</dbReference>
<protein>
    <submittedName>
        <fullName evidence="2">Hydrolase</fullName>
    </submittedName>
</protein>
<dbReference type="PANTHER" id="PTHR42977:SF1">
    <property type="entry name" value="BLR6576 PROTEIN"/>
    <property type="match status" value="1"/>
</dbReference>
<evidence type="ECO:0000313" key="3">
    <source>
        <dbReference type="Proteomes" id="UP000001318"/>
    </source>
</evidence>
<dbReference type="KEGG" id="cms:CMS2540"/>